<comment type="caution">
    <text evidence="3">The sequence shown here is derived from an EMBL/GenBank/DDBJ whole genome shotgun (WGS) entry which is preliminary data.</text>
</comment>
<protein>
    <submittedName>
        <fullName evidence="3">NAD(P)-dependent dehydrogenase (Short-subunit alcohol dehydrogenase family)</fullName>
    </submittedName>
</protein>
<organism evidence="3 4">
    <name type="scientific">Nitrospirillum iridis</name>
    <dbReference type="NCBI Taxonomy" id="765888"/>
    <lineage>
        <taxon>Bacteria</taxon>
        <taxon>Pseudomonadati</taxon>
        <taxon>Pseudomonadota</taxon>
        <taxon>Alphaproteobacteria</taxon>
        <taxon>Rhodospirillales</taxon>
        <taxon>Azospirillaceae</taxon>
        <taxon>Nitrospirillum</taxon>
    </lineage>
</organism>
<evidence type="ECO:0000256" key="1">
    <source>
        <dbReference type="ARBA" id="ARBA00006484"/>
    </source>
</evidence>
<accession>A0A7X0AYK2</accession>
<dbReference type="CDD" id="cd05233">
    <property type="entry name" value="SDR_c"/>
    <property type="match status" value="1"/>
</dbReference>
<dbReference type="PRINTS" id="PR00081">
    <property type="entry name" value="GDHRDH"/>
</dbReference>
<dbReference type="SUPFAM" id="SSF51735">
    <property type="entry name" value="NAD(P)-binding Rossmann-fold domains"/>
    <property type="match status" value="1"/>
</dbReference>
<dbReference type="Gene3D" id="3.40.50.720">
    <property type="entry name" value="NAD(P)-binding Rossmann-like Domain"/>
    <property type="match status" value="1"/>
</dbReference>
<dbReference type="InterPro" id="IPR002347">
    <property type="entry name" value="SDR_fam"/>
</dbReference>
<name>A0A7X0AYK2_9PROT</name>
<evidence type="ECO:0000256" key="2">
    <source>
        <dbReference type="ARBA" id="ARBA00023002"/>
    </source>
</evidence>
<reference evidence="3 4" key="1">
    <citation type="submission" date="2020-08" db="EMBL/GenBank/DDBJ databases">
        <title>Genomic Encyclopedia of Type Strains, Phase IV (KMG-IV): sequencing the most valuable type-strain genomes for metagenomic binning, comparative biology and taxonomic classification.</title>
        <authorList>
            <person name="Goeker M."/>
        </authorList>
    </citation>
    <scope>NUCLEOTIDE SEQUENCE [LARGE SCALE GENOMIC DNA]</scope>
    <source>
        <strain evidence="3 4">DSM 22198</strain>
    </source>
</reference>
<gene>
    <name evidence="3" type="ORF">FHS74_001504</name>
</gene>
<dbReference type="InterPro" id="IPR020904">
    <property type="entry name" value="Sc_DH/Rdtase_CS"/>
</dbReference>
<dbReference type="PRINTS" id="PR00080">
    <property type="entry name" value="SDRFAMILY"/>
</dbReference>
<dbReference type="AlphaFoldDB" id="A0A7X0AYK2"/>
<dbReference type="EMBL" id="JACIIZ010000003">
    <property type="protein sequence ID" value="MBB6250959.1"/>
    <property type="molecule type" value="Genomic_DNA"/>
</dbReference>
<keyword evidence="4" id="KW-1185">Reference proteome</keyword>
<dbReference type="InterPro" id="IPR036291">
    <property type="entry name" value="NAD(P)-bd_dom_sf"/>
</dbReference>
<dbReference type="FunFam" id="3.40.50.720:FF:000084">
    <property type="entry name" value="Short-chain dehydrogenase reductase"/>
    <property type="match status" value="1"/>
</dbReference>
<dbReference type="GO" id="GO:0016491">
    <property type="term" value="F:oxidoreductase activity"/>
    <property type="evidence" value="ECO:0007669"/>
    <property type="project" value="UniProtKB-KW"/>
</dbReference>
<dbReference type="PANTHER" id="PTHR24321">
    <property type="entry name" value="DEHYDROGENASES, SHORT CHAIN"/>
    <property type="match status" value="1"/>
</dbReference>
<dbReference type="PANTHER" id="PTHR24321:SF14">
    <property type="entry name" value="SHORT-CHAIN TYPE DEHYDROGENASE_REDUCTASE BLR2146-RELATED"/>
    <property type="match status" value="1"/>
</dbReference>
<proteinExistence type="inferred from homology"/>
<dbReference type="Proteomes" id="UP000539175">
    <property type="component" value="Unassembled WGS sequence"/>
</dbReference>
<sequence length="268" mass="27758">MGKVAIITGAGGGIGAATALLLAERGARVVLADIAQAPAEAVAARINAGGGEALAVHLDLADELSIRAMIDATLSAFGRLDILDNNAADLSMGLRDTDVETMDLEVWDRSFAVNVRGTMLACKHALPHLVKAGEGREFGGAIINTASNLALQGHIIQAAYSASKAAVIQLTRCIAASHGKRGVRCNAVLPGLTLSPTALEKLPPRLREIVEAETLTPYLGRPEDLAHAVAYLASDEARYVTGQCLVVDGGTSSHVPGIAPFRAMVAEI</sequence>
<evidence type="ECO:0000313" key="4">
    <source>
        <dbReference type="Proteomes" id="UP000539175"/>
    </source>
</evidence>
<keyword evidence="2" id="KW-0560">Oxidoreductase</keyword>
<dbReference type="Pfam" id="PF13561">
    <property type="entry name" value="adh_short_C2"/>
    <property type="match status" value="1"/>
</dbReference>
<evidence type="ECO:0000313" key="3">
    <source>
        <dbReference type="EMBL" id="MBB6250959.1"/>
    </source>
</evidence>
<dbReference type="RefSeq" id="WP_211106156.1">
    <property type="nucleotide sequence ID" value="NZ_JACIIZ010000003.1"/>
</dbReference>
<comment type="similarity">
    <text evidence="1">Belongs to the short-chain dehydrogenases/reductases (SDR) family.</text>
</comment>
<dbReference type="PROSITE" id="PS00061">
    <property type="entry name" value="ADH_SHORT"/>
    <property type="match status" value="1"/>
</dbReference>